<dbReference type="InterPro" id="IPR036640">
    <property type="entry name" value="ABC1_TM_sf"/>
</dbReference>
<feature type="transmembrane region" description="Helical" evidence="9">
    <location>
        <begin position="129"/>
        <end position="146"/>
    </location>
</feature>
<dbReference type="FunFam" id="1.20.1560.10:FF:000006">
    <property type="entry name" value="ATP-binding cassette, sub-family C (CFTR/MRP), member 9"/>
    <property type="match status" value="1"/>
</dbReference>
<dbReference type="AlphaFoldDB" id="A0AAQ4E240"/>
<dbReference type="CDD" id="cd18595">
    <property type="entry name" value="ABC_6TM_MRP1_2_3_6_D1_like"/>
    <property type="match status" value="1"/>
</dbReference>
<reference evidence="12 13" key="1">
    <citation type="journal article" date="2023" name="Arcadia Sci">
        <title>De novo assembly of a long-read Amblyomma americanum tick genome.</title>
        <authorList>
            <person name="Chou S."/>
            <person name="Poskanzer K.E."/>
            <person name="Rollins M."/>
            <person name="Thuy-Boun P.S."/>
        </authorList>
    </citation>
    <scope>NUCLEOTIDE SEQUENCE [LARGE SCALE GENOMIC DNA]</scope>
    <source>
        <strain evidence="12">F_SG_1</strain>
        <tissue evidence="12">Salivary glands</tissue>
    </source>
</reference>
<comment type="subcellular location">
    <subcellularLocation>
        <location evidence="1">Vacuole membrane</location>
        <topology evidence="1">Multi-pass membrane protein</topology>
    </subcellularLocation>
</comment>
<dbReference type="PROSITE" id="PS50893">
    <property type="entry name" value="ABC_TRANSPORTER_2"/>
    <property type="match status" value="1"/>
</dbReference>
<dbReference type="SUPFAM" id="SSF90123">
    <property type="entry name" value="ABC transporter transmembrane region"/>
    <property type="match status" value="2"/>
</dbReference>
<evidence type="ECO:0000313" key="13">
    <source>
        <dbReference type="Proteomes" id="UP001321473"/>
    </source>
</evidence>
<name>A0AAQ4E240_AMBAM</name>
<dbReference type="SMART" id="SM00382">
    <property type="entry name" value="AAA"/>
    <property type="match status" value="2"/>
</dbReference>
<dbReference type="PANTHER" id="PTHR24223:SF443">
    <property type="entry name" value="MULTIDRUG-RESISTANCE LIKE PROTEIN 1, ISOFORM I"/>
    <property type="match status" value="1"/>
</dbReference>
<dbReference type="GO" id="GO:0005774">
    <property type="term" value="C:vacuolar membrane"/>
    <property type="evidence" value="ECO:0007669"/>
    <property type="project" value="UniProtKB-SubCell"/>
</dbReference>
<evidence type="ECO:0000256" key="4">
    <source>
        <dbReference type="ARBA" id="ARBA00022737"/>
    </source>
</evidence>
<evidence type="ECO:0000259" key="11">
    <source>
        <dbReference type="PROSITE" id="PS50929"/>
    </source>
</evidence>
<evidence type="ECO:0000313" key="12">
    <source>
        <dbReference type="EMBL" id="KAK8768780.1"/>
    </source>
</evidence>
<keyword evidence="4" id="KW-0677">Repeat</keyword>
<dbReference type="Pfam" id="PF00664">
    <property type="entry name" value="ABC_membrane"/>
    <property type="match status" value="3"/>
</dbReference>
<dbReference type="CDD" id="cd03244">
    <property type="entry name" value="ABCC_MRP_domain2"/>
    <property type="match status" value="1"/>
</dbReference>
<accession>A0AAQ4E240</accession>
<dbReference type="PROSITE" id="PS50929">
    <property type="entry name" value="ABC_TM1F"/>
    <property type="match status" value="2"/>
</dbReference>
<feature type="transmembrane region" description="Helical" evidence="9">
    <location>
        <begin position="448"/>
        <end position="476"/>
    </location>
</feature>
<keyword evidence="5" id="KW-0547">Nucleotide-binding</keyword>
<protein>
    <submittedName>
        <fullName evidence="12">Uncharacterized protein</fullName>
    </submittedName>
</protein>
<feature type="domain" description="ABC transporter" evidence="10">
    <location>
        <begin position="685"/>
        <end position="947"/>
    </location>
</feature>
<dbReference type="PANTHER" id="PTHR24223">
    <property type="entry name" value="ATP-BINDING CASSETTE SUB-FAMILY C"/>
    <property type="match status" value="1"/>
</dbReference>
<dbReference type="SUPFAM" id="SSF52540">
    <property type="entry name" value="P-loop containing nucleoside triphosphate hydrolases"/>
    <property type="match status" value="2"/>
</dbReference>
<evidence type="ECO:0000256" key="1">
    <source>
        <dbReference type="ARBA" id="ARBA00004128"/>
    </source>
</evidence>
<dbReference type="GO" id="GO:0016887">
    <property type="term" value="F:ATP hydrolysis activity"/>
    <property type="evidence" value="ECO:0007669"/>
    <property type="project" value="InterPro"/>
</dbReference>
<dbReference type="Gene3D" id="1.20.1560.10">
    <property type="entry name" value="ABC transporter type 1, transmembrane domain"/>
    <property type="match status" value="3"/>
</dbReference>
<organism evidence="12 13">
    <name type="scientific">Amblyomma americanum</name>
    <name type="common">Lone star tick</name>
    <dbReference type="NCBI Taxonomy" id="6943"/>
    <lineage>
        <taxon>Eukaryota</taxon>
        <taxon>Metazoa</taxon>
        <taxon>Ecdysozoa</taxon>
        <taxon>Arthropoda</taxon>
        <taxon>Chelicerata</taxon>
        <taxon>Arachnida</taxon>
        <taxon>Acari</taxon>
        <taxon>Parasitiformes</taxon>
        <taxon>Ixodida</taxon>
        <taxon>Ixodoidea</taxon>
        <taxon>Ixodidae</taxon>
        <taxon>Amblyomminae</taxon>
        <taxon>Amblyomma</taxon>
    </lineage>
</organism>
<dbReference type="InterPro" id="IPR027417">
    <property type="entry name" value="P-loop_NTPase"/>
</dbReference>
<comment type="caution">
    <text evidence="12">The sequence shown here is derived from an EMBL/GenBank/DDBJ whole genome shotgun (WGS) entry which is preliminary data.</text>
</comment>
<evidence type="ECO:0000256" key="5">
    <source>
        <dbReference type="ARBA" id="ARBA00022741"/>
    </source>
</evidence>
<feature type="domain" description="ABC transmembrane type-1" evidence="11">
    <location>
        <begin position="416"/>
        <end position="665"/>
    </location>
</feature>
<keyword evidence="3 9" id="KW-0812">Transmembrane</keyword>
<gene>
    <name evidence="12" type="ORF">V5799_014755</name>
</gene>
<evidence type="ECO:0000256" key="6">
    <source>
        <dbReference type="ARBA" id="ARBA00022840"/>
    </source>
</evidence>
<keyword evidence="2" id="KW-0813">Transport</keyword>
<keyword evidence="7 9" id="KW-1133">Transmembrane helix</keyword>
<dbReference type="InterPro" id="IPR003439">
    <property type="entry name" value="ABC_transporter-like_ATP-bd"/>
</dbReference>
<dbReference type="InterPro" id="IPR003593">
    <property type="entry name" value="AAA+_ATPase"/>
</dbReference>
<keyword evidence="8 9" id="KW-0472">Membrane</keyword>
<feature type="transmembrane region" description="Helical" evidence="9">
    <location>
        <begin position="253"/>
        <end position="274"/>
    </location>
</feature>
<dbReference type="GO" id="GO:0140359">
    <property type="term" value="F:ABC-type transporter activity"/>
    <property type="evidence" value="ECO:0007669"/>
    <property type="project" value="InterPro"/>
</dbReference>
<feature type="transmembrane region" description="Helical" evidence="9">
    <location>
        <begin position="26"/>
        <end position="49"/>
    </location>
</feature>
<dbReference type="EMBL" id="JARKHS020023463">
    <property type="protein sequence ID" value="KAK8768780.1"/>
    <property type="molecule type" value="Genomic_DNA"/>
</dbReference>
<feature type="transmembrane region" description="Helical" evidence="9">
    <location>
        <begin position="213"/>
        <end position="233"/>
    </location>
</feature>
<sequence length="1006" mass="112306">MGVGPRCACSVLIQFGGSSEPAWKGYLYALLMAVASVAVNLLYSQVYYFSSFLGLRIKTTLIACLYRKVLTAWSTGGEQRSAGEVINSITLDTDKVYQAVLFAGDLLGAPLRLLITMVMLWQYLGPSCLVAVAVVVIVLFISYFFARRVQLVQTIQMEKKDKRVKYVHELFNGIKILKLYAWEEPFQQRVSDVRRNEVELLQKMAVYFSLMNFVWNCISFLVSLVTFMTFLMVGSHRLDPVTAFVSLALFNTLRFSLLLIPDLIVGAVVCKVAMRRIKEFMQSEDVDPKQVGSEPDQGDAVTMRQASFSWHREQRLVLRDVDLHIPQGHLVAVVGHVGCGKTSFLSAILGELRCVKGSLDRKGKVAYVAQQAWIQNATVRQNILLKRQHHSCFYERVVQSCQLQTDLAELPAGDQTELLSSVWISNWSEEVLQEGATNSTTAANGWRLTIYGLLGICQGTCIFFGTLILGLCGLAASSSLHDETLSRLVRAPMSFFDTTPLGRMLNRFSYDGAQSDEIEVCLGNRFPDLRFAGTTTKLVIFYVHGLPRSLSWRRLPQKLFVRTFRQLQRLESVSRSPVFNCIAETVPGVQTIRAYAVQRAFIALSDTLLERWISSAFHLMAAERWLTVRLNFLGTAVSLFTACLLVHGRDVFGPAAYGLTLLYALKAPWRVSPAPSPDWPQHGAINFVNFSTRYRPDLDFVLHNINLDVQPSEKVGLVGRTGSGKSTLTLSMFRIVEAVEGDIMIDDVAISRIGLHDLRSKLTIIPQHDVWTTTRPAVFIVSHLDGLFMQDPVLFCGSLRLNLDPKGEHTDDEVWAALDKAHLKAFFQNKADKLHFHIEEDGQNLSVGQHQLICLARALLRNTKLLVLDEATASVDPDTDALVQQTIRRDFAHCTVLTVAHRLQTILDANRRAHPHLCRASILFKYPYAVFNETFEVQTPHDDAGKVNCANRLRHKKGVQVSLKRLDTAPGAAVIKGALEGVKMEFDGRKGGVAASLISGQVNHAT</sequence>
<evidence type="ECO:0000256" key="7">
    <source>
        <dbReference type="ARBA" id="ARBA00022989"/>
    </source>
</evidence>
<dbReference type="InterPro" id="IPR011527">
    <property type="entry name" value="ABC1_TM_dom"/>
</dbReference>
<evidence type="ECO:0000256" key="9">
    <source>
        <dbReference type="SAM" id="Phobius"/>
    </source>
</evidence>
<keyword evidence="6" id="KW-0067">ATP-binding</keyword>
<proteinExistence type="predicted"/>
<dbReference type="InterPro" id="IPR050173">
    <property type="entry name" value="ABC_transporter_C-like"/>
</dbReference>
<dbReference type="GO" id="GO:0005524">
    <property type="term" value="F:ATP binding"/>
    <property type="evidence" value="ECO:0007669"/>
    <property type="project" value="UniProtKB-KW"/>
</dbReference>
<dbReference type="Pfam" id="PF00005">
    <property type="entry name" value="ABC_tran"/>
    <property type="match status" value="2"/>
</dbReference>
<keyword evidence="13" id="KW-1185">Reference proteome</keyword>
<evidence type="ECO:0000256" key="2">
    <source>
        <dbReference type="ARBA" id="ARBA00022448"/>
    </source>
</evidence>
<evidence type="ECO:0000259" key="10">
    <source>
        <dbReference type="PROSITE" id="PS50893"/>
    </source>
</evidence>
<dbReference type="Proteomes" id="UP001321473">
    <property type="component" value="Unassembled WGS sequence"/>
</dbReference>
<evidence type="ECO:0000256" key="3">
    <source>
        <dbReference type="ARBA" id="ARBA00022692"/>
    </source>
</evidence>
<evidence type="ECO:0000256" key="8">
    <source>
        <dbReference type="ARBA" id="ARBA00023136"/>
    </source>
</evidence>
<dbReference type="FunFam" id="3.40.50.300:FF:002586">
    <property type="entry name" value="Putative abc transporter c family member"/>
    <property type="match status" value="1"/>
</dbReference>
<dbReference type="Gene3D" id="3.40.50.300">
    <property type="entry name" value="P-loop containing nucleotide triphosphate hydrolases"/>
    <property type="match status" value="2"/>
</dbReference>
<feature type="domain" description="ABC transmembrane type-1" evidence="11">
    <location>
        <begin position="10"/>
        <end position="264"/>
    </location>
</feature>